<proteinExistence type="predicted"/>
<protein>
    <submittedName>
        <fullName evidence="1">Uncharacterized protein</fullName>
    </submittedName>
</protein>
<gene>
    <name evidence="1" type="ORF">H9Q08_08225</name>
</gene>
<evidence type="ECO:0000313" key="2">
    <source>
        <dbReference type="Proteomes" id="UP001430374"/>
    </source>
</evidence>
<keyword evidence="2" id="KW-1185">Reference proteome</keyword>
<reference evidence="1" key="1">
    <citation type="submission" date="2021-08" db="EMBL/GenBank/DDBJ databases">
        <title>Complete genome sequence of Chryseobacterium sp strain PS-8.</title>
        <authorList>
            <person name="Das S.K."/>
        </authorList>
    </citation>
    <scope>NUCLEOTIDE SEQUENCE</scope>
    <source>
        <strain evidence="1">PS-8</strain>
    </source>
</reference>
<name>A0ABS9C3Z7_9FLAO</name>
<accession>A0ABS9C3Z7</accession>
<comment type="caution">
    <text evidence="1">The sequence shown here is derived from an EMBL/GenBank/DDBJ whole genome shotgun (WGS) entry which is preliminary data.</text>
</comment>
<evidence type="ECO:0000313" key="1">
    <source>
        <dbReference type="EMBL" id="MCF2219289.1"/>
    </source>
</evidence>
<sequence length="111" mass="13080">MRKIFILLLITDLIISCNNPNNKVITKTDLKVDSSKIRMNEAKALLDNVNTWMEKGIKKSISKKKVNEEINPLMEKYQDILKKMNKEDSTEIQNYRLRKVNELIDLQMQQN</sequence>
<organism evidence="1 2">
    <name type="scientific">Chryseobacterium indicum</name>
    <dbReference type="NCBI Taxonomy" id="2766954"/>
    <lineage>
        <taxon>Bacteria</taxon>
        <taxon>Pseudomonadati</taxon>
        <taxon>Bacteroidota</taxon>
        <taxon>Flavobacteriia</taxon>
        <taxon>Flavobacteriales</taxon>
        <taxon>Weeksellaceae</taxon>
        <taxon>Chryseobacterium group</taxon>
        <taxon>Chryseobacterium</taxon>
    </lineage>
</organism>
<dbReference type="RefSeq" id="WP_235130944.1">
    <property type="nucleotide sequence ID" value="NZ_JACSGT010000001.1"/>
</dbReference>
<dbReference type="EMBL" id="JACSGT010000001">
    <property type="protein sequence ID" value="MCF2219289.1"/>
    <property type="molecule type" value="Genomic_DNA"/>
</dbReference>
<dbReference type="Proteomes" id="UP001430374">
    <property type="component" value="Unassembled WGS sequence"/>
</dbReference>